<keyword evidence="1" id="KW-0732">Signal</keyword>
<comment type="caution">
    <text evidence="2">The sequence shown here is derived from an EMBL/GenBank/DDBJ whole genome shotgun (WGS) entry which is preliminary data.</text>
</comment>
<feature type="chain" id="PRO_5030814171" evidence="1">
    <location>
        <begin position="23"/>
        <end position="231"/>
    </location>
</feature>
<dbReference type="RefSeq" id="WP_153432054.1">
    <property type="nucleotide sequence ID" value="NZ_WIPH01000103.1"/>
</dbReference>
<feature type="signal peptide" evidence="1">
    <location>
        <begin position="1"/>
        <end position="22"/>
    </location>
</feature>
<evidence type="ECO:0000313" key="2">
    <source>
        <dbReference type="EMBL" id="MQS00266.1"/>
    </source>
</evidence>
<reference evidence="2 3" key="1">
    <citation type="submission" date="2019-10" db="EMBL/GenBank/DDBJ databases">
        <title>Gluconobacter aidae sp. nov., a novel species of acetic acid bacteria isolated in Thailand.</title>
        <authorList>
            <person name="Yukphan P."/>
            <person name="Charoenyingcharoen P."/>
            <person name="Malimas S."/>
            <person name="Muramatsu Y."/>
            <person name="Nakagawa Y."/>
            <person name="Tanasupawat S."/>
            <person name="Yamada Y."/>
        </authorList>
    </citation>
    <scope>NUCLEOTIDE SEQUENCE [LARGE SCALE GENOMIC DNA]</scope>
    <source>
        <strain evidence="2 3">AC10</strain>
    </source>
</reference>
<keyword evidence="3" id="KW-1185">Reference proteome</keyword>
<feature type="non-terminal residue" evidence="2">
    <location>
        <position position="231"/>
    </location>
</feature>
<evidence type="ECO:0000313" key="3">
    <source>
        <dbReference type="Proteomes" id="UP000432209"/>
    </source>
</evidence>
<sequence>MEYIFRYGAIFFVCFTIFTAQAAEEKHPLHHSASKITVKEVSSQITIPNPLPIQVINTDPLAAEKLSLTKRQVEAAEGSRRAAEQSAEYSQISSNVAKKQIFWTRIGSLLSFFALLGPYGVLWTNRWWTQRGANSSAQDAIEQSAKACREARDQNMNQNARSDQDIWIELTALSAARNVLKVRLDSGAAGHEHLSAVSQCLQINFAMADALQMRLSTASKKDLPLSDRILL</sequence>
<protein>
    <submittedName>
        <fullName evidence="2">Uncharacterized protein</fullName>
    </submittedName>
</protein>
<gene>
    <name evidence="2" type="ORF">GFJ39_14020</name>
</gene>
<proteinExistence type="predicted"/>
<evidence type="ECO:0000256" key="1">
    <source>
        <dbReference type="SAM" id="SignalP"/>
    </source>
</evidence>
<dbReference type="EMBL" id="WIPH01000103">
    <property type="protein sequence ID" value="MQS00266.1"/>
    <property type="molecule type" value="Genomic_DNA"/>
</dbReference>
<dbReference type="AlphaFoldDB" id="A0A7X1SSZ2"/>
<name>A0A7X1SSZ2_9PROT</name>
<accession>A0A7X1SSZ2</accession>
<dbReference type="Proteomes" id="UP000432209">
    <property type="component" value="Unassembled WGS sequence"/>
</dbReference>
<organism evidence="2 3">
    <name type="scientific">Gluconobacter aidae</name>
    <dbReference type="NCBI Taxonomy" id="2662454"/>
    <lineage>
        <taxon>Bacteria</taxon>
        <taxon>Pseudomonadati</taxon>
        <taxon>Pseudomonadota</taxon>
        <taxon>Alphaproteobacteria</taxon>
        <taxon>Acetobacterales</taxon>
        <taxon>Acetobacteraceae</taxon>
        <taxon>Gluconobacter</taxon>
    </lineage>
</organism>